<comment type="similarity">
    <text evidence="2">Belongs to the plexin family.</text>
</comment>
<evidence type="ECO:0000256" key="2">
    <source>
        <dbReference type="ARBA" id="ARBA00010297"/>
    </source>
</evidence>
<evidence type="ECO:0000256" key="3">
    <source>
        <dbReference type="ARBA" id="ARBA00022692"/>
    </source>
</evidence>
<feature type="signal peptide" evidence="8">
    <location>
        <begin position="1"/>
        <end position="21"/>
    </location>
</feature>
<keyword evidence="7" id="KW-0325">Glycoprotein</keyword>
<organism evidence="9 10">
    <name type="scientific">Eptatretus burgeri</name>
    <name type="common">Inshore hagfish</name>
    <dbReference type="NCBI Taxonomy" id="7764"/>
    <lineage>
        <taxon>Eukaryota</taxon>
        <taxon>Metazoa</taxon>
        <taxon>Chordata</taxon>
        <taxon>Craniata</taxon>
        <taxon>Vertebrata</taxon>
        <taxon>Cyclostomata</taxon>
        <taxon>Myxini</taxon>
        <taxon>Myxiniformes</taxon>
        <taxon>Myxinidae</taxon>
        <taxon>Eptatretinae</taxon>
        <taxon>Eptatretus</taxon>
    </lineage>
</organism>
<evidence type="ECO:0000313" key="10">
    <source>
        <dbReference type="Proteomes" id="UP000694388"/>
    </source>
</evidence>
<keyword evidence="5" id="KW-1133">Transmembrane helix</keyword>
<dbReference type="Gene3D" id="3.30.1680.10">
    <property type="entry name" value="ligand-binding face of the semaphorins, domain 2"/>
    <property type="match status" value="1"/>
</dbReference>
<dbReference type="Pfam" id="PF01437">
    <property type="entry name" value="PSI"/>
    <property type="match status" value="1"/>
</dbReference>
<dbReference type="GeneTree" id="ENSGT00440000033408"/>
<dbReference type="GO" id="GO:0016020">
    <property type="term" value="C:membrane"/>
    <property type="evidence" value="ECO:0007669"/>
    <property type="project" value="UniProtKB-SubCell"/>
</dbReference>
<dbReference type="PANTHER" id="PTHR13055:SF12">
    <property type="entry name" value="LD40707P"/>
    <property type="match status" value="1"/>
</dbReference>
<name>A0A8C4WZR2_EPTBU</name>
<reference evidence="9" key="1">
    <citation type="submission" date="2025-08" db="UniProtKB">
        <authorList>
            <consortium name="Ensembl"/>
        </authorList>
    </citation>
    <scope>IDENTIFICATION</scope>
</reference>
<dbReference type="Proteomes" id="UP000694388">
    <property type="component" value="Unplaced"/>
</dbReference>
<accession>A0A8C4WZR2</accession>
<dbReference type="PANTHER" id="PTHR13055">
    <property type="entry name" value="TUMOR ENDOTHELIAL MARKER 7 RELATED"/>
    <property type="match status" value="1"/>
</dbReference>
<dbReference type="OMA" id="IVEDHHN"/>
<keyword evidence="10" id="KW-1185">Reference proteome</keyword>
<sequence>MGRSSSSGGSLSRLLMSLCLGLLVPVRPAQQGADYNLLLDDLRDNVAVQLLRLPRSLNKNTISENDEKPVKDDHKYYTTSYGSQENNKQLWVDMDAIEDTSARVHGILSNTHRQAARVNITFPFLFYGHYLHEVTIATGGFIYTGEVIHRMLTATQYIAPLMANFDPSLSQNSTVRYIDNGSALVVQWDRVHLKDQSDAGAFTFQASLHNDGKIIFAYKDIPFPVSNISTESHAVKVGLSDAFVVEEKWQTLPRMRRKTIFEYNRLEFEMDKVTNYSVVQITPLPTCQQLKNCTECVTTNIDFECSWCDAIQRCSSGFDRHRQEWMDHRCFAQSDRDGCMSLQTNISSQTPAMTVPVTKVLEVTLKITSSPIMGIHSQLGQVLILLCDLFLVWRKNVVLRSW</sequence>
<keyword evidence="3" id="KW-0812">Transmembrane</keyword>
<keyword evidence="4 8" id="KW-0732">Signal</keyword>
<proteinExistence type="inferred from homology"/>
<evidence type="ECO:0000256" key="1">
    <source>
        <dbReference type="ARBA" id="ARBA00004479"/>
    </source>
</evidence>
<evidence type="ECO:0000313" key="9">
    <source>
        <dbReference type="Ensembl" id="ENSEBUP00000022158.1"/>
    </source>
</evidence>
<evidence type="ECO:0000256" key="6">
    <source>
        <dbReference type="ARBA" id="ARBA00023136"/>
    </source>
</evidence>
<evidence type="ECO:0000256" key="7">
    <source>
        <dbReference type="ARBA" id="ARBA00023180"/>
    </source>
</evidence>
<dbReference type="InterPro" id="IPR002165">
    <property type="entry name" value="Plexin_repeat"/>
</dbReference>
<reference evidence="9" key="2">
    <citation type="submission" date="2025-09" db="UniProtKB">
        <authorList>
            <consortium name="Ensembl"/>
        </authorList>
    </citation>
    <scope>IDENTIFICATION</scope>
</reference>
<dbReference type="InterPro" id="IPR031152">
    <property type="entry name" value="PLXDC"/>
</dbReference>
<dbReference type="Ensembl" id="ENSEBUT00000022735.1">
    <property type="protein sequence ID" value="ENSEBUP00000022158.1"/>
    <property type="gene ID" value="ENSEBUG00000013661.1"/>
</dbReference>
<comment type="subcellular location">
    <subcellularLocation>
        <location evidence="1">Membrane</location>
        <topology evidence="1">Single-pass type I membrane protein</topology>
    </subcellularLocation>
</comment>
<dbReference type="AlphaFoldDB" id="A0A8C4WZR2"/>
<feature type="chain" id="PRO_5034515708" evidence="8">
    <location>
        <begin position="22"/>
        <end position="402"/>
    </location>
</feature>
<evidence type="ECO:0000256" key="4">
    <source>
        <dbReference type="ARBA" id="ARBA00022729"/>
    </source>
</evidence>
<protein>
    <submittedName>
        <fullName evidence="9">Plexin domain containing 1</fullName>
    </submittedName>
</protein>
<evidence type="ECO:0000256" key="5">
    <source>
        <dbReference type="ARBA" id="ARBA00022989"/>
    </source>
</evidence>
<keyword evidence="6" id="KW-0472">Membrane</keyword>
<evidence type="ECO:0000256" key="8">
    <source>
        <dbReference type="SAM" id="SignalP"/>
    </source>
</evidence>